<organism evidence="1 2">
    <name type="scientific">Aegilops tauschii subsp. strangulata</name>
    <name type="common">Goatgrass</name>
    <dbReference type="NCBI Taxonomy" id="200361"/>
    <lineage>
        <taxon>Eukaryota</taxon>
        <taxon>Viridiplantae</taxon>
        <taxon>Streptophyta</taxon>
        <taxon>Embryophyta</taxon>
        <taxon>Tracheophyta</taxon>
        <taxon>Spermatophyta</taxon>
        <taxon>Magnoliopsida</taxon>
        <taxon>Liliopsida</taxon>
        <taxon>Poales</taxon>
        <taxon>Poaceae</taxon>
        <taxon>BOP clade</taxon>
        <taxon>Pooideae</taxon>
        <taxon>Triticodae</taxon>
        <taxon>Triticeae</taxon>
        <taxon>Triticinae</taxon>
        <taxon>Aegilops</taxon>
    </lineage>
</organism>
<dbReference type="Gramene" id="AET5Gv20099000.1">
    <property type="protein sequence ID" value="AET5Gv20099000.1"/>
    <property type="gene ID" value="AET5Gv20099000"/>
</dbReference>
<dbReference type="Proteomes" id="UP000015105">
    <property type="component" value="Chromosome 5D"/>
</dbReference>
<reference evidence="2" key="1">
    <citation type="journal article" date="2014" name="Science">
        <title>Ancient hybridizations among the ancestral genomes of bread wheat.</title>
        <authorList>
            <consortium name="International Wheat Genome Sequencing Consortium,"/>
            <person name="Marcussen T."/>
            <person name="Sandve S.R."/>
            <person name="Heier L."/>
            <person name="Spannagl M."/>
            <person name="Pfeifer M."/>
            <person name="Jakobsen K.S."/>
            <person name="Wulff B.B."/>
            <person name="Steuernagel B."/>
            <person name="Mayer K.F."/>
            <person name="Olsen O.A."/>
        </authorList>
    </citation>
    <scope>NUCLEOTIDE SEQUENCE [LARGE SCALE GENOMIC DNA]</scope>
    <source>
        <strain evidence="2">cv. AL8/78</strain>
    </source>
</reference>
<proteinExistence type="predicted"/>
<name>A0A453JKU7_AEGTS</name>
<dbReference type="EnsemblPlants" id="AET5Gv20099000.1">
    <property type="protein sequence ID" value="AET5Gv20099000.1"/>
    <property type="gene ID" value="AET5Gv20099000"/>
</dbReference>
<accession>A0A453JKU7</accession>
<reference evidence="2" key="2">
    <citation type="journal article" date="2017" name="Nat. Plants">
        <title>The Aegilops tauschii genome reveals multiple impacts of transposons.</title>
        <authorList>
            <person name="Zhao G."/>
            <person name="Zou C."/>
            <person name="Li K."/>
            <person name="Wang K."/>
            <person name="Li T."/>
            <person name="Gao L."/>
            <person name="Zhang X."/>
            <person name="Wang H."/>
            <person name="Yang Z."/>
            <person name="Liu X."/>
            <person name="Jiang W."/>
            <person name="Mao L."/>
            <person name="Kong X."/>
            <person name="Jiao Y."/>
            <person name="Jia J."/>
        </authorList>
    </citation>
    <scope>NUCLEOTIDE SEQUENCE [LARGE SCALE GENOMIC DNA]</scope>
    <source>
        <strain evidence="2">cv. AL8/78</strain>
    </source>
</reference>
<dbReference type="AlphaFoldDB" id="A0A453JKU7"/>
<protein>
    <submittedName>
        <fullName evidence="1">Uncharacterized protein</fullName>
    </submittedName>
</protein>
<reference evidence="1" key="3">
    <citation type="journal article" date="2017" name="Nature">
        <title>Genome sequence of the progenitor of the wheat D genome Aegilops tauschii.</title>
        <authorList>
            <person name="Luo M.C."/>
            <person name="Gu Y.Q."/>
            <person name="Puiu D."/>
            <person name="Wang H."/>
            <person name="Twardziok S.O."/>
            <person name="Deal K.R."/>
            <person name="Huo N."/>
            <person name="Zhu T."/>
            <person name="Wang L."/>
            <person name="Wang Y."/>
            <person name="McGuire P.E."/>
            <person name="Liu S."/>
            <person name="Long H."/>
            <person name="Ramasamy R.K."/>
            <person name="Rodriguez J.C."/>
            <person name="Van S.L."/>
            <person name="Yuan L."/>
            <person name="Wang Z."/>
            <person name="Xia Z."/>
            <person name="Xiao L."/>
            <person name="Anderson O.D."/>
            <person name="Ouyang S."/>
            <person name="Liang Y."/>
            <person name="Zimin A.V."/>
            <person name="Pertea G."/>
            <person name="Qi P."/>
            <person name="Bennetzen J.L."/>
            <person name="Dai X."/>
            <person name="Dawson M.W."/>
            <person name="Muller H.G."/>
            <person name="Kugler K."/>
            <person name="Rivarola-Duarte L."/>
            <person name="Spannagl M."/>
            <person name="Mayer K.F.X."/>
            <person name="Lu F.H."/>
            <person name="Bevan M.W."/>
            <person name="Leroy P."/>
            <person name="Li P."/>
            <person name="You F.M."/>
            <person name="Sun Q."/>
            <person name="Liu Z."/>
            <person name="Lyons E."/>
            <person name="Wicker T."/>
            <person name="Salzberg S.L."/>
            <person name="Devos K.M."/>
            <person name="Dvorak J."/>
        </authorList>
    </citation>
    <scope>NUCLEOTIDE SEQUENCE [LARGE SCALE GENOMIC DNA]</scope>
    <source>
        <strain evidence="1">cv. AL8/78</strain>
    </source>
</reference>
<sequence>DLGRSTHGDCYSGDPDPATQQLLRRGRCNSDSVVKPSLVVLFSLKKERMPYYFHPLHNFPHTLTPQPICPLTK</sequence>
<reference evidence="1" key="5">
    <citation type="journal article" date="2021" name="G3 (Bethesda)">
        <title>Aegilops tauschii genome assembly Aet v5.0 features greater sequence contiguity and improved annotation.</title>
        <authorList>
            <person name="Wang L."/>
            <person name="Zhu T."/>
            <person name="Rodriguez J.C."/>
            <person name="Deal K.R."/>
            <person name="Dubcovsky J."/>
            <person name="McGuire P.E."/>
            <person name="Lux T."/>
            <person name="Spannagl M."/>
            <person name="Mayer K.F.X."/>
            <person name="Baldrich P."/>
            <person name="Meyers B.C."/>
            <person name="Huo N."/>
            <person name="Gu Y.Q."/>
            <person name="Zhou H."/>
            <person name="Devos K.M."/>
            <person name="Bennetzen J.L."/>
            <person name="Unver T."/>
            <person name="Budak H."/>
            <person name="Gulick P.J."/>
            <person name="Galiba G."/>
            <person name="Kalapos B."/>
            <person name="Nelson D.R."/>
            <person name="Li P."/>
            <person name="You F.M."/>
            <person name="Luo M.C."/>
            <person name="Dvorak J."/>
        </authorList>
    </citation>
    <scope>NUCLEOTIDE SEQUENCE [LARGE SCALE GENOMIC DNA]</scope>
    <source>
        <strain evidence="1">cv. AL8/78</strain>
    </source>
</reference>
<evidence type="ECO:0000313" key="1">
    <source>
        <dbReference type="EnsemblPlants" id="AET5Gv20099000.1"/>
    </source>
</evidence>
<evidence type="ECO:0000313" key="2">
    <source>
        <dbReference type="Proteomes" id="UP000015105"/>
    </source>
</evidence>
<keyword evidence="2" id="KW-1185">Reference proteome</keyword>
<reference evidence="1" key="4">
    <citation type="submission" date="2019-03" db="UniProtKB">
        <authorList>
            <consortium name="EnsemblPlants"/>
        </authorList>
    </citation>
    <scope>IDENTIFICATION</scope>
</reference>